<dbReference type="EMBL" id="JACAGC010000035">
    <property type="protein sequence ID" value="KAF6269726.1"/>
    <property type="molecule type" value="Genomic_DNA"/>
</dbReference>
<comment type="caution">
    <text evidence="2">The sequence shown here is derived from an EMBL/GenBank/DDBJ whole genome shotgun (WGS) entry which is preliminary data.</text>
</comment>
<gene>
    <name evidence="2" type="ORF">mRhiFer1_009701</name>
</gene>
<feature type="region of interest" description="Disordered" evidence="1">
    <location>
        <begin position="54"/>
        <end position="84"/>
    </location>
</feature>
<evidence type="ECO:0000313" key="3">
    <source>
        <dbReference type="Proteomes" id="UP000585614"/>
    </source>
</evidence>
<name>A0A7J7R0P9_RHIFE</name>
<feature type="compositionally biased region" description="Basic and acidic residues" evidence="1">
    <location>
        <begin position="58"/>
        <end position="67"/>
    </location>
</feature>
<feature type="compositionally biased region" description="Polar residues" evidence="1">
    <location>
        <begin position="72"/>
        <end position="81"/>
    </location>
</feature>
<reference evidence="2 3" key="1">
    <citation type="journal article" date="2020" name="Nature">
        <title>Six reference-quality genomes reveal evolution of bat adaptations.</title>
        <authorList>
            <person name="Jebb D."/>
            <person name="Huang Z."/>
            <person name="Pippel M."/>
            <person name="Hughes G.M."/>
            <person name="Lavrichenko K."/>
            <person name="Devanna P."/>
            <person name="Winkler S."/>
            <person name="Jermiin L.S."/>
            <person name="Skirmuntt E.C."/>
            <person name="Katzourakis A."/>
            <person name="Burkitt-Gray L."/>
            <person name="Ray D.A."/>
            <person name="Sullivan K.A.M."/>
            <person name="Roscito J.G."/>
            <person name="Kirilenko B.M."/>
            <person name="Davalos L.M."/>
            <person name="Corthals A.P."/>
            <person name="Power M.L."/>
            <person name="Jones G."/>
            <person name="Ransome R.D."/>
            <person name="Dechmann D.K.N."/>
            <person name="Locatelli A.G."/>
            <person name="Puechmaille S.J."/>
            <person name="Fedrigo O."/>
            <person name="Jarvis E.D."/>
            <person name="Hiller M."/>
            <person name="Vernes S.C."/>
            <person name="Myers E.W."/>
            <person name="Teeling E.C."/>
        </authorList>
    </citation>
    <scope>NUCLEOTIDE SEQUENCE [LARGE SCALE GENOMIC DNA]</scope>
    <source>
        <strain evidence="2">MRhiFer1</strain>
        <tissue evidence="2">Lung</tissue>
    </source>
</reference>
<evidence type="ECO:0000313" key="2">
    <source>
        <dbReference type="EMBL" id="KAF6269726.1"/>
    </source>
</evidence>
<dbReference type="AlphaFoldDB" id="A0A7J7R0P9"/>
<dbReference type="Proteomes" id="UP000585614">
    <property type="component" value="Unassembled WGS sequence"/>
</dbReference>
<accession>A0A7J7R0P9</accession>
<sequence length="121" mass="13222">MAAPRSTPAYVCDSLAAPRWATGGARGLPALWPARVLYGPAYSAERYRQLRAACGPAEDERPQDPRARVRTPASTTLTPPGTVQRPCCRVIPDLTLTGPDHTWNRSAPLGCHFRIPPQVRH</sequence>
<proteinExistence type="predicted"/>
<evidence type="ECO:0000256" key="1">
    <source>
        <dbReference type="SAM" id="MobiDB-lite"/>
    </source>
</evidence>
<organism evidence="2 3">
    <name type="scientific">Rhinolophus ferrumequinum</name>
    <name type="common">Greater horseshoe bat</name>
    <dbReference type="NCBI Taxonomy" id="59479"/>
    <lineage>
        <taxon>Eukaryota</taxon>
        <taxon>Metazoa</taxon>
        <taxon>Chordata</taxon>
        <taxon>Craniata</taxon>
        <taxon>Vertebrata</taxon>
        <taxon>Euteleostomi</taxon>
        <taxon>Mammalia</taxon>
        <taxon>Eutheria</taxon>
        <taxon>Laurasiatheria</taxon>
        <taxon>Chiroptera</taxon>
        <taxon>Yinpterochiroptera</taxon>
        <taxon>Rhinolophoidea</taxon>
        <taxon>Rhinolophidae</taxon>
        <taxon>Rhinolophinae</taxon>
        <taxon>Rhinolophus</taxon>
    </lineage>
</organism>
<protein>
    <submittedName>
        <fullName evidence="2">Uncharacterized protein</fullName>
    </submittedName>
</protein>